<evidence type="ECO:0008006" key="9">
    <source>
        <dbReference type="Google" id="ProtNLM"/>
    </source>
</evidence>
<feature type="transmembrane region" description="Helical" evidence="6">
    <location>
        <begin position="120"/>
        <end position="146"/>
    </location>
</feature>
<evidence type="ECO:0000256" key="2">
    <source>
        <dbReference type="ARBA" id="ARBA00022692"/>
    </source>
</evidence>
<dbReference type="PANTHER" id="PTHR23501">
    <property type="entry name" value="MAJOR FACILITATOR SUPERFAMILY"/>
    <property type="match status" value="1"/>
</dbReference>
<evidence type="ECO:0000313" key="8">
    <source>
        <dbReference type="Proteomes" id="UP000006757"/>
    </source>
</evidence>
<feature type="transmembrane region" description="Helical" evidence="6">
    <location>
        <begin position="444"/>
        <end position="468"/>
    </location>
</feature>
<organism evidence="7 8">
    <name type="scientific">Trichosporon asahii var. asahii (strain CBS 8904)</name>
    <name type="common">Yeast</name>
    <dbReference type="NCBI Taxonomy" id="1220162"/>
    <lineage>
        <taxon>Eukaryota</taxon>
        <taxon>Fungi</taxon>
        <taxon>Dikarya</taxon>
        <taxon>Basidiomycota</taxon>
        <taxon>Agaricomycotina</taxon>
        <taxon>Tremellomycetes</taxon>
        <taxon>Trichosporonales</taxon>
        <taxon>Trichosporonaceae</taxon>
        <taxon>Trichosporon</taxon>
    </lineage>
</organism>
<feature type="transmembrane region" description="Helical" evidence="6">
    <location>
        <begin position="349"/>
        <end position="368"/>
    </location>
</feature>
<dbReference type="EMBL" id="AMBO01000090">
    <property type="protein sequence ID" value="EKD05545.1"/>
    <property type="molecule type" value="Genomic_DNA"/>
</dbReference>
<comment type="subcellular location">
    <subcellularLocation>
        <location evidence="1">Membrane</location>
        <topology evidence="1">Multi-pass membrane protein</topology>
    </subcellularLocation>
</comment>
<dbReference type="InParanoid" id="K1VMX5"/>
<comment type="caution">
    <text evidence="7">The sequence shown here is derived from an EMBL/GenBank/DDBJ whole genome shotgun (WGS) entry which is preliminary data.</text>
</comment>
<gene>
    <name evidence="7" type="ORF">A1Q2_00159</name>
</gene>
<feature type="transmembrane region" description="Helical" evidence="6">
    <location>
        <begin position="90"/>
        <end position="108"/>
    </location>
</feature>
<dbReference type="STRING" id="1220162.K1VMX5"/>
<name>K1VMX5_TRIAC</name>
<feature type="transmembrane region" description="Helical" evidence="6">
    <location>
        <begin position="388"/>
        <end position="409"/>
    </location>
</feature>
<dbReference type="SUPFAM" id="SSF103473">
    <property type="entry name" value="MFS general substrate transporter"/>
    <property type="match status" value="2"/>
</dbReference>
<keyword evidence="8" id="KW-1185">Reference proteome</keyword>
<evidence type="ECO:0000256" key="4">
    <source>
        <dbReference type="ARBA" id="ARBA00023136"/>
    </source>
</evidence>
<keyword evidence="2 6" id="KW-0812">Transmembrane</keyword>
<dbReference type="OMA" id="YYLGDTH"/>
<feature type="region of interest" description="Disordered" evidence="5">
    <location>
        <begin position="1"/>
        <end position="45"/>
    </location>
</feature>
<feature type="transmembrane region" description="Helical" evidence="6">
    <location>
        <begin position="549"/>
        <end position="571"/>
    </location>
</feature>
<evidence type="ECO:0000256" key="1">
    <source>
        <dbReference type="ARBA" id="ARBA00004141"/>
    </source>
</evidence>
<sequence length="627" mass="69009">MSAVTPVGREVGSGAAVLPEKVDDIEMTPESPSTESDTKLERTESNSSRVSFQQYIDLVFPRGWKLVLLWTSIALIAAFATSSFGKHTVVGLMAVINNIMSAVALPFLSKICGFASRPLALSVATLLFTLGYVVVAAAPTVVAVAAGEAIFTAGRTGIYQIMHILICDMTQLQWRGIVLGCYSLPWIMNGFLGAKITSAIRVTSSIDGETWRWGYGMFTIIIPVAIAPSILVMFWGHRRAKKLGALSLASSSYARRQALEGIEPPPKKAWWRRILDLWSDLDGFGLLLFGFALALLLCPPTLTTFAKGGYANPSLIAMYVVGGVLFIAFIIWDTIFAKSPIWAARLMNRTFLLCTAVDAFHFFSTGLHEAYYNSWVYIIKPTWSEYNYSTFSNIHNMGMCFFAVCAGVLMRFTHRYRYIQMSGLIIRLVGEGLNYYSLSNQSDVVLVMAKLMISCGAGFIITTTAVAAPASVPHKDMAGAMSILHMVAQLAGSIAGSISASIWNSNVPKNLERYLPELSDSARAKVFGSVRLARRQEPHDMVVRAYTEAYRPMMIIAICTTGVALILSLFIKDMNLGRAHNDVERHKEVRMRTKSETDSEILREKVAAAEAQARTEVEAEEKRTTIQ</sequence>
<dbReference type="OrthoDB" id="2241241at2759"/>
<keyword evidence="4 6" id="KW-0472">Membrane</keyword>
<evidence type="ECO:0000256" key="5">
    <source>
        <dbReference type="SAM" id="MobiDB-lite"/>
    </source>
</evidence>
<evidence type="ECO:0000256" key="3">
    <source>
        <dbReference type="ARBA" id="ARBA00022989"/>
    </source>
</evidence>
<feature type="transmembrane region" description="Helical" evidence="6">
    <location>
        <begin position="277"/>
        <end position="296"/>
    </location>
</feature>
<dbReference type="Proteomes" id="UP000006757">
    <property type="component" value="Unassembled WGS sequence"/>
</dbReference>
<proteinExistence type="predicted"/>
<dbReference type="Gene3D" id="1.20.1250.20">
    <property type="entry name" value="MFS general substrate transporter like domains"/>
    <property type="match status" value="2"/>
</dbReference>
<keyword evidence="3 6" id="KW-1133">Transmembrane helix</keyword>
<dbReference type="eggNOG" id="KOG0254">
    <property type="taxonomic scope" value="Eukaryota"/>
</dbReference>
<reference evidence="7 8" key="1">
    <citation type="journal article" date="2012" name="Eukaryot. Cell">
        <title>Genome sequence of the Trichosporon asahii environmental strain CBS 8904.</title>
        <authorList>
            <person name="Yang R.Y."/>
            <person name="Li H.T."/>
            <person name="Zhu H."/>
            <person name="Zhou G.P."/>
            <person name="Wang M."/>
            <person name="Wang L."/>
        </authorList>
    </citation>
    <scope>NUCLEOTIDE SEQUENCE [LARGE SCALE GENOMIC DNA]</scope>
    <source>
        <strain evidence="7 8">CBS 8904</strain>
    </source>
</reference>
<dbReference type="GO" id="GO:0022857">
    <property type="term" value="F:transmembrane transporter activity"/>
    <property type="evidence" value="ECO:0007669"/>
    <property type="project" value="TreeGrafter"/>
</dbReference>
<dbReference type="PANTHER" id="PTHR23501:SF58">
    <property type="entry name" value="LOW AFFINITY HEME TRANSPORTER STR3"/>
    <property type="match status" value="1"/>
</dbReference>
<feature type="transmembrane region" description="Helical" evidence="6">
    <location>
        <begin position="66"/>
        <end position="84"/>
    </location>
</feature>
<evidence type="ECO:0000313" key="7">
    <source>
        <dbReference type="EMBL" id="EKD05545.1"/>
    </source>
</evidence>
<feature type="transmembrane region" description="Helical" evidence="6">
    <location>
        <begin position="316"/>
        <end position="337"/>
    </location>
</feature>
<dbReference type="InterPro" id="IPR036259">
    <property type="entry name" value="MFS_trans_sf"/>
</dbReference>
<feature type="transmembrane region" description="Helical" evidence="6">
    <location>
        <begin position="213"/>
        <end position="235"/>
    </location>
</feature>
<accession>K1VMX5</accession>
<dbReference type="HOGENOM" id="CLU_012970_2_2_1"/>
<evidence type="ECO:0000256" key="6">
    <source>
        <dbReference type="SAM" id="Phobius"/>
    </source>
</evidence>
<dbReference type="GO" id="GO:0005886">
    <property type="term" value="C:plasma membrane"/>
    <property type="evidence" value="ECO:0007669"/>
    <property type="project" value="TreeGrafter"/>
</dbReference>
<dbReference type="AlphaFoldDB" id="K1VMX5"/>
<feature type="transmembrane region" description="Helical" evidence="6">
    <location>
        <begin position="480"/>
        <end position="503"/>
    </location>
</feature>
<protein>
    <recommendedName>
        <fullName evidence="9">Siderophore-iron transporter</fullName>
    </recommendedName>
</protein>